<reference evidence="2" key="1">
    <citation type="submission" date="2023-03" db="EMBL/GenBank/DDBJ databases">
        <title>Massive genome expansion in bonnet fungi (Mycena s.s.) driven by repeated elements and novel gene families across ecological guilds.</title>
        <authorList>
            <consortium name="Lawrence Berkeley National Laboratory"/>
            <person name="Harder C.B."/>
            <person name="Miyauchi S."/>
            <person name="Viragh M."/>
            <person name="Kuo A."/>
            <person name="Thoen E."/>
            <person name="Andreopoulos B."/>
            <person name="Lu D."/>
            <person name="Skrede I."/>
            <person name="Drula E."/>
            <person name="Henrissat B."/>
            <person name="Morin E."/>
            <person name="Kohler A."/>
            <person name="Barry K."/>
            <person name="LaButti K."/>
            <person name="Morin E."/>
            <person name="Salamov A."/>
            <person name="Lipzen A."/>
            <person name="Mereny Z."/>
            <person name="Hegedus B."/>
            <person name="Baldrian P."/>
            <person name="Stursova M."/>
            <person name="Weitz H."/>
            <person name="Taylor A."/>
            <person name="Grigoriev I.V."/>
            <person name="Nagy L.G."/>
            <person name="Martin F."/>
            <person name="Kauserud H."/>
        </authorList>
    </citation>
    <scope>NUCLEOTIDE SEQUENCE</scope>
    <source>
        <strain evidence="2">CBHHK067</strain>
    </source>
</reference>
<protein>
    <submittedName>
        <fullName evidence="2">Uncharacterized protein</fullName>
    </submittedName>
</protein>
<dbReference type="EMBL" id="JARKIE010000147">
    <property type="protein sequence ID" value="KAJ7675539.1"/>
    <property type="molecule type" value="Genomic_DNA"/>
</dbReference>
<evidence type="ECO:0000313" key="2">
    <source>
        <dbReference type="EMBL" id="KAJ7675539.1"/>
    </source>
</evidence>
<dbReference type="AlphaFoldDB" id="A0AAD7D2J8"/>
<comment type="caution">
    <text evidence="2">The sequence shown here is derived from an EMBL/GenBank/DDBJ whole genome shotgun (WGS) entry which is preliminary data.</text>
</comment>
<evidence type="ECO:0000313" key="3">
    <source>
        <dbReference type="Proteomes" id="UP001221757"/>
    </source>
</evidence>
<proteinExistence type="predicted"/>
<sequence>MAKFRCCRELRSENSGSPKALMNILEQEKLGNMKEGWPGQFKKRILNTKGRNFTMSRDNPGRRSEMIHEGKDESGLLNEDCRLKLGSRTLGEMNLMSGGNAEFWVITKADCGLCTNSVFMSNQAANPVELSMAKTRATASLYMKMVGALV</sequence>
<feature type="region of interest" description="Disordered" evidence="1">
    <location>
        <begin position="51"/>
        <end position="71"/>
    </location>
</feature>
<organism evidence="2 3">
    <name type="scientific">Mycena rosella</name>
    <name type="common">Pink bonnet</name>
    <name type="synonym">Agaricus rosellus</name>
    <dbReference type="NCBI Taxonomy" id="1033263"/>
    <lineage>
        <taxon>Eukaryota</taxon>
        <taxon>Fungi</taxon>
        <taxon>Dikarya</taxon>
        <taxon>Basidiomycota</taxon>
        <taxon>Agaricomycotina</taxon>
        <taxon>Agaricomycetes</taxon>
        <taxon>Agaricomycetidae</taxon>
        <taxon>Agaricales</taxon>
        <taxon>Marasmiineae</taxon>
        <taxon>Mycenaceae</taxon>
        <taxon>Mycena</taxon>
    </lineage>
</organism>
<feature type="compositionally biased region" description="Basic and acidic residues" evidence="1">
    <location>
        <begin position="59"/>
        <end position="71"/>
    </location>
</feature>
<dbReference type="Proteomes" id="UP001221757">
    <property type="component" value="Unassembled WGS sequence"/>
</dbReference>
<keyword evidence="3" id="KW-1185">Reference proteome</keyword>
<evidence type="ECO:0000256" key="1">
    <source>
        <dbReference type="SAM" id="MobiDB-lite"/>
    </source>
</evidence>
<name>A0AAD7D2J8_MYCRO</name>
<accession>A0AAD7D2J8</accession>
<gene>
    <name evidence="2" type="ORF">B0H17DRAFT_1140166</name>
</gene>